<evidence type="ECO:0000256" key="1">
    <source>
        <dbReference type="SAM" id="MobiDB-lite"/>
    </source>
</evidence>
<keyword evidence="3" id="KW-1185">Reference proteome</keyword>
<evidence type="ECO:0000313" key="3">
    <source>
        <dbReference type="Proteomes" id="UP000326912"/>
    </source>
</evidence>
<proteinExistence type="predicted"/>
<reference evidence="2 3" key="1">
    <citation type="submission" date="2019-10" db="EMBL/GenBank/DDBJ databases">
        <title>Dictyobacter vulcani sp. nov., within the class Ktedonobacteria, isolated from soil of volcanic Mt. Zao.</title>
        <authorList>
            <person name="Zheng Y."/>
            <person name="Wang C.M."/>
            <person name="Sakai Y."/>
            <person name="Abe K."/>
            <person name="Yokota A."/>
            <person name="Yabe S."/>
        </authorList>
    </citation>
    <scope>NUCLEOTIDE SEQUENCE [LARGE SCALE GENOMIC DNA]</scope>
    <source>
        <strain evidence="2 3">W12</strain>
    </source>
</reference>
<accession>A0A5J4KYN4</accession>
<dbReference type="EMBL" id="BKZW01000004">
    <property type="protein sequence ID" value="GER91640.1"/>
    <property type="molecule type" value="Genomic_DNA"/>
</dbReference>
<dbReference type="AlphaFoldDB" id="A0A5J4KYN4"/>
<feature type="compositionally biased region" description="Basic and acidic residues" evidence="1">
    <location>
        <begin position="58"/>
        <end position="69"/>
    </location>
</feature>
<sequence>MKCERCQINLARVRIDHANNGQAASSFLCSFCLRELISQGNTADAFPLNDTHNASSPVHEKEQMPKIEPPKAPSSTPTLDHYGRDLTLEAAKGKLDPTVQRDHILRRLITVLGDGRKIIRS</sequence>
<organism evidence="2 3">
    <name type="scientific">Dictyobacter vulcani</name>
    <dbReference type="NCBI Taxonomy" id="2607529"/>
    <lineage>
        <taxon>Bacteria</taxon>
        <taxon>Bacillati</taxon>
        <taxon>Chloroflexota</taxon>
        <taxon>Ktedonobacteria</taxon>
        <taxon>Ktedonobacterales</taxon>
        <taxon>Dictyobacteraceae</taxon>
        <taxon>Dictyobacter</taxon>
    </lineage>
</organism>
<dbReference type="RefSeq" id="WP_198925637.1">
    <property type="nucleotide sequence ID" value="NZ_BKZW01000004.1"/>
</dbReference>
<protein>
    <submittedName>
        <fullName evidence="2">Uncharacterized protein</fullName>
    </submittedName>
</protein>
<feature type="region of interest" description="Disordered" evidence="1">
    <location>
        <begin position="43"/>
        <end position="81"/>
    </location>
</feature>
<dbReference type="Proteomes" id="UP000326912">
    <property type="component" value="Unassembled WGS sequence"/>
</dbReference>
<gene>
    <name evidence="2" type="ORF">KDW_58020</name>
</gene>
<dbReference type="Gene3D" id="3.40.50.300">
    <property type="entry name" value="P-loop containing nucleotide triphosphate hydrolases"/>
    <property type="match status" value="1"/>
</dbReference>
<dbReference type="InterPro" id="IPR027417">
    <property type="entry name" value="P-loop_NTPase"/>
</dbReference>
<comment type="caution">
    <text evidence="2">The sequence shown here is derived from an EMBL/GenBank/DDBJ whole genome shotgun (WGS) entry which is preliminary data.</text>
</comment>
<evidence type="ECO:0000313" key="2">
    <source>
        <dbReference type="EMBL" id="GER91640.1"/>
    </source>
</evidence>
<name>A0A5J4KYN4_9CHLR</name>